<feature type="transmembrane region" description="Helical" evidence="11">
    <location>
        <begin position="372"/>
        <end position="389"/>
    </location>
</feature>
<dbReference type="GO" id="GO:0007166">
    <property type="term" value="P:cell surface receptor signaling pathway"/>
    <property type="evidence" value="ECO:0007669"/>
    <property type="project" value="InterPro"/>
</dbReference>
<evidence type="ECO:0000256" key="7">
    <source>
        <dbReference type="ARBA" id="ARBA00022989"/>
    </source>
</evidence>
<evidence type="ECO:0000256" key="3">
    <source>
        <dbReference type="ARBA" id="ARBA00022729"/>
    </source>
</evidence>
<dbReference type="SUPFAM" id="SSF81321">
    <property type="entry name" value="Family A G protein-coupled receptor-like"/>
    <property type="match status" value="1"/>
</dbReference>
<evidence type="ECO:0000259" key="13">
    <source>
        <dbReference type="PROSITE" id="PS50261"/>
    </source>
</evidence>
<dbReference type="AlphaFoldDB" id="A0A151M300"/>
<evidence type="ECO:0000256" key="8">
    <source>
        <dbReference type="ARBA" id="ARBA00023136"/>
    </source>
</evidence>
<dbReference type="STRING" id="8496.A0A151M300"/>
<dbReference type="Gene3D" id="2.60.220.50">
    <property type="match status" value="1"/>
</dbReference>
<evidence type="ECO:0000259" key="12">
    <source>
        <dbReference type="PROSITE" id="PS50221"/>
    </source>
</evidence>
<evidence type="ECO:0000313" key="14">
    <source>
        <dbReference type="EMBL" id="KYO18866.1"/>
    </source>
</evidence>
<dbReference type="PRINTS" id="PR01278">
    <property type="entry name" value="CD97PROTEIN"/>
</dbReference>
<gene>
    <name evidence="14" type="primary">CD97</name>
    <name evidence="14" type="ORF">Y1Q_0000130</name>
</gene>
<dbReference type="Pfam" id="PF00002">
    <property type="entry name" value="7tm_2"/>
    <property type="match status" value="1"/>
</dbReference>
<dbReference type="PANTHER" id="PTHR12011">
    <property type="entry name" value="ADHESION G-PROTEIN COUPLED RECEPTOR"/>
    <property type="match status" value="1"/>
</dbReference>
<keyword evidence="10" id="KW-0325">Glycoprotein</keyword>
<evidence type="ECO:0000256" key="10">
    <source>
        <dbReference type="ARBA" id="ARBA00023180"/>
    </source>
</evidence>
<dbReference type="InterPro" id="IPR000203">
    <property type="entry name" value="GPS"/>
</dbReference>
<dbReference type="InterPro" id="IPR000832">
    <property type="entry name" value="GPCR_2_secretin-like"/>
</dbReference>
<feature type="domain" description="GAIN-B" evidence="12">
    <location>
        <begin position="149"/>
        <end position="331"/>
    </location>
</feature>
<feature type="transmembrane region" description="Helical" evidence="11">
    <location>
        <begin position="341"/>
        <end position="360"/>
    </location>
</feature>
<keyword evidence="15" id="KW-1185">Reference proteome</keyword>
<dbReference type="FunFam" id="1.20.1070.10:FF:000136">
    <property type="entry name" value="Adhesion G protein-coupled receptor E5"/>
    <property type="match status" value="1"/>
</dbReference>
<evidence type="ECO:0000256" key="1">
    <source>
        <dbReference type="ARBA" id="ARBA00004141"/>
    </source>
</evidence>
<comment type="subcellular location">
    <subcellularLocation>
        <location evidence="1">Membrane</location>
        <topology evidence="1">Multi-pass membrane protein</topology>
    </subcellularLocation>
</comment>
<dbReference type="eggNOG" id="KOG4193">
    <property type="taxonomic scope" value="Eukaryota"/>
</dbReference>
<evidence type="ECO:0000256" key="11">
    <source>
        <dbReference type="SAM" id="Phobius"/>
    </source>
</evidence>
<proteinExistence type="predicted"/>
<feature type="transmembrane region" description="Helical" evidence="11">
    <location>
        <begin position="552"/>
        <end position="575"/>
    </location>
</feature>
<evidence type="ECO:0000256" key="9">
    <source>
        <dbReference type="ARBA" id="ARBA00023157"/>
    </source>
</evidence>
<dbReference type="Pfam" id="PF01825">
    <property type="entry name" value="GPS"/>
    <property type="match status" value="1"/>
</dbReference>
<keyword evidence="4" id="KW-0677">Repeat</keyword>
<keyword evidence="3" id="KW-0732">Signal</keyword>
<accession>A0A151M300</accession>
<organism evidence="14 15">
    <name type="scientific">Alligator mississippiensis</name>
    <name type="common">American alligator</name>
    <dbReference type="NCBI Taxonomy" id="8496"/>
    <lineage>
        <taxon>Eukaryota</taxon>
        <taxon>Metazoa</taxon>
        <taxon>Chordata</taxon>
        <taxon>Craniata</taxon>
        <taxon>Vertebrata</taxon>
        <taxon>Euteleostomi</taxon>
        <taxon>Archelosauria</taxon>
        <taxon>Archosauria</taxon>
        <taxon>Crocodylia</taxon>
        <taxon>Alligatoridae</taxon>
        <taxon>Alligatorinae</taxon>
        <taxon>Alligator</taxon>
    </lineage>
</organism>
<dbReference type="GO" id="GO:0007155">
    <property type="term" value="P:cell adhesion"/>
    <property type="evidence" value="ECO:0007669"/>
    <property type="project" value="UniProtKB-KW"/>
</dbReference>
<dbReference type="GO" id="GO:0007189">
    <property type="term" value="P:adenylate cyclase-activating G protein-coupled receptor signaling pathway"/>
    <property type="evidence" value="ECO:0007669"/>
    <property type="project" value="TreeGrafter"/>
</dbReference>
<dbReference type="EMBL" id="AKHW03006771">
    <property type="protein sequence ID" value="KYO18866.1"/>
    <property type="molecule type" value="Genomic_DNA"/>
</dbReference>
<sequence>MGSNNNTCQDIDKRKRHPCDPRATCNNTLGNYSSFCPPDSVLISARDPSASHRTVCKNFSCSSLEQILCPKGWDTPCEHKAKVENICGALRSWLDAQKAKEILKDFLLLLEHGLASQAPMEQKYWHVTILLAVAEDLMRLLGPVLGPSTTLNTSASELSLVLQPGPSSNVKSLHLVHEAVGLELDWAVAADKSKGPALAGLLSVRGLGKVLEGAGIQAKEWTEIEKQVSKWSQEPGQVQYRVVSEVATAIVAHEQPQGLQSPAKLNFTYNTTEKKLFFQLLCAFWEPHRAGGHWSTQGCHLLQPPAPGSPTECICDHLTSFAVLMAFYELKDWRLDVVSRVGLAVSVLCLTLAVLTFLLCRSLRGSRTTIHLHLSLSLLVAHSLFLLGIEHTHSKVGCAVVAGLLHYAFLAAFCWMCLEGAELYVLVVHIFKPSSFKRGYLLLAGYGPPALIVAISAAAFPQGYGTERHCWLSLDHDFLWSFLAPVCLIITVNAGIFVVTVWKLAQKFNEINPDMSRLKKLRVLTVTGLAQLCVLGTGWVLGLFQFGPHTLVLSYAFTIFNALQGFGIFLLHCLLNKQVRDEYCRCFQVCRRDSKYSEFSTTNSTRGLRQESGM</sequence>
<reference evidence="14 15" key="1">
    <citation type="journal article" date="2012" name="Genome Biol.">
        <title>Sequencing three crocodilian genomes to illuminate the evolution of archosaurs and amniotes.</title>
        <authorList>
            <person name="St John J.A."/>
            <person name="Braun E.L."/>
            <person name="Isberg S.R."/>
            <person name="Miles L.G."/>
            <person name="Chong A.Y."/>
            <person name="Gongora J."/>
            <person name="Dalzell P."/>
            <person name="Moran C."/>
            <person name="Bed'hom B."/>
            <person name="Abzhanov A."/>
            <person name="Burgess S.C."/>
            <person name="Cooksey A.M."/>
            <person name="Castoe T.A."/>
            <person name="Crawford N.G."/>
            <person name="Densmore L.D."/>
            <person name="Drew J.C."/>
            <person name="Edwards S.V."/>
            <person name="Faircloth B.C."/>
            <person name="Fujita M.K."/>
            <person name="Greenwold M.J."/>
            <person name="Hoffmann F.G."/>
            <person name="Howard J.M."/>
            <person name="Iguchi T."/>
            <person name="Janes D.E."/>
            <person name="Khan S.Y."/>
            <person name="Kohno S."/>
            <person name="de Koning A.J."/>
            <person name="Lance S.L."/>
            <person name="McCarthy F.M."/>
            <person name="McCormack J.E."/>
            <person name="Merchant M.E."/>
            <person name="Peterson D.G."/>
            <person name="Pollock D.D."/>
            <person name="Pourmand N."/>
            <person name="Raney B.J."/>
            <person name="Roessler K.A."/>
            <person name="Sanford J.R."/>
            <person name="Sawyer R.H."/>
            <person name="Schmidt C.J."/>
            <person name="Triplett E.W."/>
            <person name="Tuberville T.D."/>
            <person name="Venegas-Anaya M."/>
            <person name="Howard J.T."/>
            <person name="Jarvis E.D."/>
            <person name="Guillette L.J.Jr."/>
            <person name="Glenn T.C."/>
            <person name="Green R.E."/>
            <person name="Ray D.A."/>
        </authorList>
    </citation>
    <scope>NUCLEOTIDE SEQUENCE [LARGE SCALE GENOMIC DNA]</scope>
    <source>
        <strain evidence="14">KSC_2009_1</strain>
    </source>
</reference>
<feature type="transmembrane region" description="Helical" evidence="11">
    <location>
        <begin position="404"/>
        <end position="427"/>
    </location>
</feature>
<evidence type="ECO:0000313" key="15">
    <source>
        <dbReference type="Proteomes" id="UP000050525"/>
    </source>
</evidence>
<dbReference type="InterPro" id="IPR046338">
    <property type="entry name" value="GAIN_dom_sf"/>
</dbReference>
<keyword evidence="2 11" id="KW-0812">Transmembrane</keyword>
<feature type="domain" description="G-protein coupled receptors family 2 profile 2" evidence="13">
    <location>
        <begin position="335"/>
        <end position="576"/>
    </location>
</feature>
<dbReference type="PROSITE" id="PS50261">
    <property type="entry name" value="G_PROTEIN_RECEP_F2_4"/>
    <property type="match status" value="1"/>
</dbReference>
<keyword evidence="5" id="KW-0106">Calcium</keyword>
<feature type="transmembrane region" description="Helical" evidence="11">
    <location>
        <begin position="480"/>
        <end position="502"/>
    </location>
</feature>
<keyword evidence="6" id="KW-0130">Cell adhesion</keyword>
<keyword evidence="7 11" id="KW-1133">Transmembrane helix</keyword>
<comment type="caution">
    <text evidence="14">The sequence shown here is derived from an EMBL/GenBank/DDBJ whole genome shotgun (WGS) entry which is preliminary data.</text>
</comment>
<dbReference type="InterPro" id="IPR057244">
    <property type="entry name" value="GAIN_B"/>
</dbReference>
<dbReference type="InterPro" id="IPR003056">
    <property type="entry name" value="GPCR_2_ADGRE2_ADGRE5"/>
</dbReference>
<dbReference type="PROSITE" id="PS50221">
    <property type="entry name" value="GAIN_B"/>
    <property type="match status" value="1"/>
</dbReference>
<dbReference type="GO" id="GO:0004930">
    <property type="term" value="F:G protein-coupled receptor activity"/>
    <property type="evidence" value="ECO:0007669"/>
    <property type="project" value="InterPro"/>
</dbReference>
<evidence type="ECO:0000256" key="6">
    <source>
        <dbReference type="ARBA" id="ARBA00022889"/>
    </source>
</evidence>
<dbReference type="GO" id="GO:0005886">
    <property type="term" value="C:plasma membrane"/>
    <property type="evidence" value="ECO:0007669"/>
    <property type="project" value="TreeGrafter"/>
</dbReference>
<dbReference type="SMART" id="SM00303">
    <property type="entry name" value="GPS"/>
    <property type="match status" value="1"/>
</dbReference>
<name>A0A151M300_ALLMI</name>
<keyword evidence="8 11" id="KW-0472">Membrane</keyword>
<dbReference type="PANTHER" id="PTHR12011:SF348">
    <property type="entry name" value="ADHESION G PROTEIN-COUPLED RECEPTOR E5"/>
    <property type="match status" value="1"/>
</dbReference>
<evidence type="ECO:0000256" key="2">
    <source>
        <dbReference type="ARBA" id="ARBA00022692"/>
    </source>
</evidence>
<feature type="transmembrane region" description="Helical" evidence="11">
    <location>
        <begin position="439"/>
        <end position="460"/>
    </location>
</feature>
<feature type="transmembrane region" description="Helical" evidence="11">
    <location>
        <begin position="523"/>
        <end position="546"/>
    </location>
</feature>
<protein>
    <submittedName>
        <fullName evidence="14">CD97 antigen</fullName>
    </submittedName>
</protein>
<dbReference type="InterPro" id="IPR017981">
    <property type="entry name" value="GPCR_2-like_7TM"/>
</dbReference>
<dbReference type="OrthoDB" id="347083at2759"/>
<dbReference type="PRINTS" id="PR00249">
    <property type="entry name" value="GPCRSECRETIN"/>
</dbReference>
<dbReference type="Gene3D" id="1.20.1070.10">
    <property type="entry name" value="Rhodopsin 7-helix transmembrane proteins"/>
    <property type="match status" value="1"/>
</dbReference>
<evidence type="ECO:0000256" key="4">
    <source>
        <dbReference type="ARBA" id="ARBA00022737"/>
    </source>
</evidence>
<evidence type="ECO:0000256" key="5">
    <source>
        <dbReference type="ARBA" id="ARBA00022837"/>
    </source>
</evidence>
<keyword evidence="9" id="KW-1015">Disulfide bond</keyword>
<dbReference type="Proteomes" id="UP000050525">
    <property type="component" value="Unassembled WGS sequence"/>
</dbReference>